<dbReference type="RefSeq" id="WP_311346792.1">
    <property type="nucleotide sequence ID" value="NZ_JAVREI010000018.1"/>
</dbReference>
<keyword evidence="2" id="KW-1185">Reference proteome</keyword>
<evidence type="ECO:0000313" key="1">
    <source>
        <dbReference type="EMBL" id="MDT0277992.1"/>
    </source>
</evidence>
<name>A0ABU2KCV0_9ACTN</name>
<evidence type="ECO:0000313" key="2">
    <source>
        <dbReference type="Proteomes" id="UP001183222"/>
    </source>
</evidence>
<accession>A0ABU2KCV0</accession>
<gene>
    <name evidence="1" type="ORF">RM425_18990</name>
</gene>
<reference evidence="2" key="1">
    <citation type="submission" date="2023-07" db="EMBL/GenBank/DDBJ databases">
        <title>30 novel species of actinomycetes from the DSMZ collection.</title>
        <authorList>
            <person name="Nouioui I."/>
        </authorList>
    </citation>
    <scope>NUCLEOTIDE SEQUENCE [LARGE SCALE GENOMIC DNA]</scope>
    <source>
        <strain evidence="2">DSM 46792</strain>
    </source>
</reference>
<proteinExistence type="predicted"/>
<sequence>MHPLAAAPASAADDRALVPLWTIDDLQDADLDLVLADRLAESAVALRAAAASAAQSLRGAPGYLLAG</sequence>
<dbReference type="Proteomes" id="UP001183222">
    <property type="component" value="Unassembled WGS sequence"/>
</dbReference>
<organism evidence="1 2">
    <name type="scientific">Blastococcus goldschmidtiae</name>
    <dbReference type="NCBI Taxonomy" id="3075546"/>
    <lineage>
        <taxon>Bacteria</taxon>
        <taxon>Bacillati</taxon>
        <taxon>Actinomycetota</taxon>
        <taxon>Actinomycetes</taxon>
        <taxon>Geodermatophilales</taxon>
        <taxon>Geodermatophilaceae</taxon>
        <taxon>Blastococcus</taxon>
    </lineage>
</organism>
<dbReference type="EMBL" id="JAVREI010000018">
    <property type="protein sequence ID" value="MDT0277992.1"/>
    <property type="molecule type" value="Genomic_DNA"/>
</dbReference>
<protein>
    <submittedName>
        <fullName evidence="1">Uncharacterized protein</fullName>
    </submittedName>
</protein>
<comment type="caution">
    <text evidence="1">The sequence shown here is derived from an EMBL/GenBank/DDBJ whole genome shotgun (WGS) entry which is preliminary data.</text>
</comment>